<dbReference type="InterPro" id="IPR002104">
    <property type="entry name" value="Integrase_catalytic"/>
</dbReference>
<keyword evidence="4 9" id="KW-0159">Chromosome partition</keyword>
<dbReference type="Pfam" id="PF00589">
    <property type="entry name" value="Phage_integrase"/>
    <property type="match status" value="1"/>
</dbReference>
<evidence type="ECO:0000256" key="8">
    <source>
        <dbReference type="ARBA" id="ARBA00023306"/>
    </source>
</evidence>
<feature type="active site" evidence="9">
    <location>
        <position position="205"/>
    </location>
</feature>
<dbReference type="GO" id="GO:0009037">
    <property type="term" value="F:tyrosine-based site-specific recombinase activity"/>
    <property type="evidence" value="ECO:0007669"/>
    <property type="project" value="UniProtKB-UniRule"/>
</dbReference>
<feature type="active site" description="O-(3'-phospho-DNA)-tyrosine intermediate" evidence="9">
    <location>
        <position position="311"/>
    </location>
</feature>
<keyword evidence="2 9" id="KW-0963">Cytoplasm</keyword>
<comment type="similarity">
    <text evidence="9">Belongs to the 'phage' integrase family. XerC subfamily.</text>
</comment>
<dbReference type="PANTHER" id="PTHR30349">
    <property type="entry name" value="PHAGE INTEGRASE-RELATED"/>
    <property type="match status" value="1"/>
</dbReference>
<accession>A0A6N8JPN5</accession>
<dbReference type="PROSITE" id="PS51898">
    <property type="entry name" value="TYR_RECOMBINASE"/>
    <property type="match status" value="1"/>
</dbReference>
<protein>
    <recommendedName>
        <fullName evidence="9">Tyrosine recombinase XerC</fullName>
    </recommendedName>
</protein>
<dbReference type="GO" id="GO:0005737">
    <property type="term" value="C:cytoplasm"/>
    <property type="evidence" value="ECO:0007669"/>
    <property type="project" value="UniProtKB-SubCell"/>
</dbReference>
<reference evidence="12 13" key="1">
    <citation type="submission" date="2019-12" db="EMBL/GenBank/DDBJ databases">
        <title>Microbes associate with the intestines of laboratory mice.</title>
        <authorList>
            <person name="Navarre W."/>
            <person name="Wong E."/>
        </authorList>
    </citation>
    <scope>NUCLEOTIDE SEQUENCE [LARGE SCALE GENOMIC DNA]</scope>
    <source>
        <strain evidence="12 13">NM66_B29</strain>
    </source>
</reference>
<dbReference type="Pfam" id="PF02899">
    <property type="entry name" value="Phage_int_SAM_1"/>
    <property type="match status" value="1"/>
</dbReference>
<comment type="caution">
    <text evidence="12">The sequence shown here is derived from an EMBL/GenBank/DDBJ whole genome shotgun (WGS) entry which is preliminary data.</text>
</comment>
<evidence type="ECO:0000259" key="10">
    <source>
        <dbReference type="PROSITE" id="PS51898"/>
    </source>
</evidence>
<evidence type="ECO:0000256" key="3">
    <source>
        <dbReference type="ARBA" id="ARBA00022618"/>
    </source>
</evidence>
<dbReference type="PANTHER" id="PTHR30349:SF77">
    <property type="entry name" value="TYROSINE RECOMBINASE XERC"/>
    <property type="match status" value="1"/>
</dbReference>
<name>A0A6N8JPN5_9ACTN</name>
<evidence type="ECO:0000256" key="5">
    <source>
        <dbReference type="ARBA" id="ARBA00022908"/>
    </source>
</evidence>
<dbReference type="InterPro" id="IPR023009">
    <property type="entry name" value="Tyrosine_recombinase_XerC/XerD"/>
</dbReference>
<evidence type="ECO:0000256" key="1">
    <source>
        <dbReference type="ARBA" id="ARBA00004496"/>
    </source>
</evidence>
<feature type="domain" description="Tyr recombinase" evidence="10">
    <location>
        <begin position="132"/>
        <end position="324"/>
    </location>
</feature>
<evidence type="ECO:0000256" key="2">
    <source>
        <dbReference type="ARBA" id="ARBA00022490"/>
    </source>
</evidence>
<sequence length="330" mass="37090">MTAAAGEGRASDRAQRMELSAEDASLPGFEDVEAFCAALAVERGASPHTVRAYRDDVLGYLRWALRANVHPREVTYRQLRRYLAELDQARYARTTIKRHLSALRSFYRWMNRTGRTMNDPACVAQAPKGERRLPKVITNADMVTLLGVFGDEDAFGEPREQTPADMRDQAILEFLFSCGARVSEASGLLEAWVNFSALEVKVFGKRAKERIVPLSRTAARIMERYQREARPQLLGERESDYFFVSNRGNGVSPDAIRKMFKRALRLAGLDEGLSPHAMRHSFATDLLEGGADLRSVQDMLGHASLSTTQIYTHVSPDRLKDIHKLAHPRA</sequence>
<keyword evidence="8 9" id="KW-0131">Cell cycle</keyword>
<dbReference type="CDD" id="cd00798">
    <property type="entry name" value="INT_XerDC_C"/>
    <property type="match status" value="1"/>
</dbReference>
<dbReference type="NCBIfam" id="NF001399">
    <property type="entry name" value="PRK00283.1"/>
    <property type="match status" value="1"/>
</dbReference>
<keyword evidence="5 9" id="KW-0229">DNA integration</keyword>
<dbReference type="OrthoDB" id="9801717at2"/>
<dbReference type="EMBL" id="WSRR01000007">
    <property type="protein sequence ID" value="MVX60750.1"/>
    <property type="molecule type" value="Genomic_DNA"/>
</dbReference>
<dbReference type="InterPro" id="IPR050090">
    <property type="entry name" value="Tyrosine_recombinase_XerCD"/>
</dbReference>
<dbReference type="InterPro" id="IPR004107">
    <property type="entry name" value="Integrase_SAM-like_N"/>
</dbReference>
<dbReference type="GO" id="GO:0051301">
    <property type="term" value="P:cell division"/>
    <property type="evidence" value="ECO:0007669"/>
    <property type="project" value="UniProtKB-KW"/>
</dbReference>
<dbReference type="Proteomes" id="UP000463388">
    <property type="component" value="Unassembled WGS sequence"/>
</dbReference>
<gene>
    <name evidence="9" type="primary">xerC</name>
    <name evidence="12" type="ORF">GKZ27_04645</name>
</gene>
<dbReference type="GO" id="GO:0007059">
    <property type="term" value="P:chromosome segregation"/>
    <property type="evidence" value="ECO:0007669"/>
    <property type="project" value="UniProtKB-UniRule"/>
</dbReference>
<dbReference type="AlphaFoldDB" id="A0A6N8JPN5"/>
<evidence type="ECO:0000256" key="6">
    <source>
        <dbReference type="ARBA" id="ARBA00023125"/>
    </source>
</evidence>
<evidence type="ECO:0000256" key="4">
    <source>
        <dbReference type="ARBA" id="ARBA00022829"/>
    </source>
</evidence>
<proteinExistence type="inferred from homology"/>
<evidence type="ECO:0000259" key="11">
    <source>
        <dbReference type="PROSITE" id="PS51900"/>
    </source>
</evidence>
<feature type="active site" evidence="9">
    <location>
        <position position="279"/>
    </location>
</feature>
<dbReference type="GO" id="GO:0006313">
    <property type="term" value="P:DNA transposition"/>
    <property type="evidence" value="ECO:0007669"/>
    <property type="project" value="UniProtKB-UniRule"/>
</dbReference>
<evidence type="ECO:0000313" key="13">
    <source>
        <dbReference type="Proteomes" id="UP000463388"/>
    </source>
</evidence>
<keyword evidence="3 9" id="KW-0132">Cell division</keyword>
<evidence type="ECO:0000256" key="9">
    <source>
        <dbReference type="HAMAP-Rule" id="MF_01808"/>
    </source>
</evidence>
<comment type="function">
    <text evidence="9">Site-specific tyrosine recombinase, which acts by catalyzing the cutting and rejoining of the recombining DNA molecules. The XerC-XerD complex is essential to convert dimers of the bacterial chromosome into monomers to permit their segregation at cell division. It also contributes to the segregational stability of plasmids.</text>
</comment>
<feature type="domain" description="Core-binding (CB)" evidence="11">
    <location>
        <begin position="26"/>
        <end position="111"/>
    </location>
</feature>
<dbReference type="SUPFAM" id="SSF56349">
    <property type="entry name" value="DNA breaking-rejoining enzymes"/>
    <property type="match status" value="1"/>
</dbReference>
<dbReference type="Gene3D" id="1.10.150.130">
    <property type="match status" value="1"/>
</dbReference>
<feature type="active site" evidence="9">
    <location>
        <position position="302"/>
    </location>
</feature>
<comment type="subunit">
    <text evidence="9">Forms a cyclic heterotetrameric complex composed of two molecules of XerC and two molecules of XerD.</text>
</comment>
<dbReference type="Gene3D" id="1.10.443.10">
    <property type="entry name" value="Intergrase catalytic core"/>
    <property type="match status" value="1"/>
</dbReference>
<organism evidence="12 13">
    <name type="scientific">Adlercreutzia mucosicola</name>
    <dbReference type="NCBI Taxonomy" id="580026"/>
    <lineage>
        <taxon>Bacteria</taxon>
        <taxon>Bacillati</taxon>
        <taxon>Actinomycetota</taxon>
        <taxon>Coriobacteriia</taxon>
        <taxon>Eggerthellales</taxon>
        <taxon>Eggerthellaceae</taxon>
        <taxon>Adlercreutzia</taxon>
    </lineage>
</organism>
<evidence type="ECO:0000313" key="12">
    <source>
        <dbReference type="EMBL" id="MVX60750.1"/>
    </source>
</evidence>
<keyword evidence="13" id="KW-1185">Reference proteome</keyword>
<dbReference type="PROSITE" id="PS51900">
    <property type="entry name" value="CB"/>
    <property type="match status" value="1"/>
</dbReference>
<evidence type="ECO:0000256" key="7">
    <source>
        <dbReference type="ARBA" id="ARBA00023172"/>
    </source>
</evidence>
<feature type="active site" evidence="9">
    <location>
        <position position="276"/>
    </location>
</feature>
<comment type="subcellular location">
    <subcellularLocation>
        <location evidence="1 9">Cytoplasm</location>
    </subcellularLocation>
</comment>
<feature type="active site" evidence="9">
    <location>
        <position position="181"/>
    </location>
</feature>
<dbReference type="InterPro" id="IPR010998">
    <property type="entry name" value="Integrase_recombinase_N"/>
</dbReference>
<dbReference type="InterPro" id="IPR011010">
    <property type="entry name" value="DNA_brk_join_enz"/>
</dbReference>
<dbReference type="InterPro" id="IPR044068">
    <property type="entry name" value="CB"/>
</dbReference>
<dbReference type="InterPro" id="IPR013762">
    <property type="entry name" value="Integrase-like_cat_sf"/>
</dbReference>
<dbReference type="HAMAP" id="MF_01808">
    <property type="entry name" value="Recomb_XerC_XerD"/>
    <property type="match status" value="1"/>
</dbReference>
<dbReference type="GO" id="GO:0003677">
    <property type="term" value="F:DNA binding"/>
    <property type="evidence" value="ECO:0007669"/>
    <property type="project" value="UniProtKB-UniRule"/>
</dbReference>
<keyword evidence="6 9" id="KW-0238">DNA-binding</keyword>
<keyword evidence="7 9" id="KW-0233">DNA recombination</keyword>